<evidence type="ECO:0000313" key="8">
    <source>
        <dbReference type="Proteomes" id="UP000789831"/>
    </source>
</evidence>
<dbReference type="EMBL" id="CAJVPL010003104">
    <property type="protein sequence ID" value="CAG8626401.1"/>
    <property type="molecule type" value="Genomic_DNA"/>
</dbReference>
<evidence type="ECO:0000256" key="2">
    <source>
        <dbReference type="ARBA" id="ARBA00022692"/>
    </source>
</evidence>
<reference evidence="7" key="1">
    <citation type="submission" date="2021-06" db="EMBL/GenBank/DDBJ databases">
        <authorList>
            <person name="Kallberg Y."/>
            <person name="Tangrot J."/>
            <person name="Rosling A."/>
        </authorList>
    </citation>
    <scope>NUCLEOTIDE SEQUENCE</scope>
    <source>
        <strain evidence="7">MT106</strain>
    </source>
</reference>
<dbReference type="GO" id="GO:0000139">
    <property type="term" value="C:Golgi membrane"/>
    <property type="evidence" value="ECO:0007669"/>
    <property type="project" value="InterPro"/>
</dbReference>
<feature type="transmembrane region" description="Helical" evidence="6">
    <location>
        <begin position="231"/>
        <end position="249"/>
    </location>
</feature>
<feature type="transmembrane region" description="Helical" evidence="6">
    <location>
        <begin position="131"/>
        <end position="150"/>
    </location>
</feature>
<evidence type="ECO:0000256" key="4">
    <source>
        <dbReference type="ARBA" id="ARBA00023136"/>
    </source>
</evidence>
<comment type="subcellular location">
    <subcellularLocation>
        <location evidence="1">Membrane</location>
        <topology evidence="1">Multi-pass membrane protein</topology>
    </subcellularLocation>
</comment>
<organism evidence="7 8">
    <name type="scientific">Ambispora gerdemannii</name>
    <dbReference type="NCBI Taxonomy" id="144530"/>
    <lineage>
        <taxon>Eukaryota</taxon>
        <taxon>Fungi</taxon>
        <taxon>Fungi incertae sedis</taxon>
        <taxon>Mucoromycota</taxon>
        <taxon>Glomeromycotina</taxon>
        <taxon>Glomeromycetes</taxon>
        <taxon>Archaeosporales</taxon>
        <taxon>Ambisporaceae</taxon>
        <taxon>Ambispora</taxon>
    </lineage>
</organism>
<gene>
    <name evidence="7" type="ORF">AGERDE_LOCUS10310</name>
</gene>
<evidence type="ECO:0000256" key="3">
    <source>
        <dbReference type="ARBA" id="ARBA00022989"/>
    </source>
</evidence>
<evidence type="ECO:0000313" key="7">
    <source>
        <dbReference type="EMBL" id="CAG8626401.1"/>
    </source>
</evidence>
<feature type="transmembrane region" description="Helical" evidence="6">
    <location>
        <begin position="171"/>
        <end position="189"/>
    </location>
</feature>
<dbReference type="SUPFAM" id="SSF103481">
    <property type="entry name" value="Multidrug resistance efflux transporter EmrE"/>
    <property type="match status" value="1"/>
</dbReference>
<feature type="compositionally biased region" description="Basic and acidic residues" evidence="5">
    <location>
        <begin position="298"/>
        <end position="312"/>
    </location>
</feature>
<keyword evidence="8" id="KW-1185">Reference proteome</keyword>
<dbReference type="PANTHER" id="PTHR10231">
    <property type="entry name" value="NUCLEOTIDE-SUGAR TRANSMEMBRANE TRANSPORTER"/>
    <property type="match status" value="1"/>
</dbReference>
<dbReference type="Pfam" id="PF04142">
    <property type="entry name" value="Nuc_sug_transp"/>
    <property type="match status" value="1"/>
</dbReference>
<sequence>MASIELGCFSNLTSLPQYTLIGKAQHDGFQHLLRVLASIFTSSTTLLFGIPALAYFVNNNLTFIILSMMDPPTFSVLSNLKILTTGFFSYLFLKRQLSSLQWISLGLLFFGTTIAQINYDQEGSFNLATSTLGLLLIVVFSSISAGASVFTEFVMKDKFGNESIHLQNIKLYIFGVLLNGFVYLSQSYSQKDTPGFFESLYPIHFCIIMSICSMGLITSAIIKYAGSITKVYAGSMAMFFSTLVSYLLLDFQPTVWFFMGAFLCCIAVHMYHTSPAATNNNNSTSVANDHIDDQDDEKENRRYFEDEEMRVR</sequence>
<feature type="transmembrane region" description="Helical" evidence="6">
    <location>
        <begin position="201"/>
        <end position="222"/>
    </location>
</feature>
<feature type="transmembrane region" description="Helical" evidence="6">
    <location>
        <begin position="32"/>
        <end position="56"/>
    </location>
</feature>
<protein>
    <submittedName>
        <fullName evidence="7">405_t:CDS:1</fullName>
    </submittedName>
</protein>
<dbReference type="OrthoDB" id="408493at2759"/>
<accession>A0A9N9D521</accession>
<evidence type="ECO:0000256" key="1">
    <source>
        <dbReference type="ARBA" id="ARBA00004141"/>
    </source>
</evidence>
<evidence type="ECO:0000256" key="6">
    <source>
        <dbReference type="SAM" id="Phobius"/>
    </source>
</evidence>
<keyword evidence="4 6" id="KW-0472">Membrane</keyword>
<comment type="caution">
    <text evidence="7">The sequence shown here is derived from an EMBL/GenBank/DDBJ whole genome shotgun (WGS) entry which is preliminary data.</text>
</comment>
<dbReference type="InterPro" id="IPR037185">
    <property type="entry name" value="EmrE-like"/>
</dbReference>
<dbReference type="PIRSF" id="PIRSF005799">
    <property type="entry name" value="UDP-gal_transpt"/>
    <property type="match status" value="1"/>
</dbReference>
<proteinExistence type="predicted"/>
<name>A0A9N9D521_9GLOM</name>
<dbReference type="Proteomes" id="UP000789831">
    <property type="component" value="Unassembled WGS sequence"/>
</dbReference>
<dbReference type="AlphaFoldDB" id="A0A9N9D521"/>
<dbReference type="NCBIfam" id="TIGR00803">
    <property type="entry name" value="nst"/>
    <property type="match status" value="1"/>
</dbReference>
<keyword evidence="2 6" id="KW-0812">Transmembrane</keyword>
<feature type="transmembrane region" description="Helical" evidence="6">
    <location>
        <begin position="76"/>
        <end position="93"/>
    </location>
</feature>
<keyword evidence="3 6" id="KW-1133">Transmembrane helix</keyword>
<feature type="transmembrane region" description="Helical" evidence="6">
    <location>
        <begin position="100"/>
        <end position="119"/>
    </location>
</feature>
<evidence type="ECO:0000256" key="5">
    <source>
        <dbReference type="SAM" id="MobiDB-lite"/>
    </source>
</evidence>
<dbReference type="GO" id="GO:0015165">
    <property type="term" value="F:pyrimidine nucleotide-sugar transmembrane transporter activity"/>
    <property type="evidence" value="ECO:0007669"/>
    <property type="project" value="InterPro"/>
</dbReference>
<feature type="region of interest" description="Disordered" evidence="5">
    <location>
        <begin position="282"/>
        <end position="312"/>
    </location>
</feature>
<feature type="transmembrane region" description="Helical" evidence="6">
    <location>
        <begin position="255"/>
        <end position="272"/>
    </location>
</feature>
<dbReference type="InterPro" id="IPR007271">
    <property type="entry name" value="Nuc_sug_transpt"/>
</dbReference>